<gene>
    <name evidence="2" type="ORF">HX810_03285</name>
</gene>
<protein>
    <submittedName>
        <fullName evidence="2">Helix-turn-helix transcriptional regulator</fullName>
    </submittedName>
</protein>
<evidence type="ECO:0000313" key="2">
    <source>
        <dbReference type="EMBL" id="NWF06697.1"/>
    </source>
</evidence>
<evidence type="ECO:0000313" key="3">
    <source>
        <dbReference type="Proteomes" id="UP000561369"/>
    </source>
</evidence>
<sequence length="158" mass="17172">MKLKLAVGAVLRALRSKEGRTQESLLDATSRPYLMGLEHGKSNISLEKLELISTGLGISPLTFLALALSTSRGQSTDDLLAQTQAELDEFLAAGGLDELSTQLKDGELAPRAPGRQLDQQRVTDVLHCKAQGMTQKATAEKLGVSKQAVNRHWHRDQN</sequence>
<dbReference type="Gene3D" id="1.10.10.10">
    <property type="entry name" value="Winged helix-like DNA-binding domain superfamily/Winged helix DNA-binding domain"/>
    <property type="match status" value="1"/>
</dbReference>
<dbReference type="InterPro" id="IPR001387">
    <property type="entry name" value="Cro/C1-type_HTH"/>
</dbReference>
<organism evidence="2 3">
    <name type="scientific">Pseudomonas salomonii</name>
    <dbReference type="NCBI Taxonomy" id="191391"/>
    <lineage>
        <taxon>Bacteria</taxon>
        <taxon>Pseudomonadati</taxon>
        <taxon>Pseudomonadota</taxon>
        <taxon>Gammaproteobacteria</taxon>
        <taxon>Pseudomonadales</taxon>
        <taxon>Pseudomonadaceae</taxon>
        <taxon>Pseudomonas</taxon>
    </lineage>
</organism>
<feature type="domain" description="HTH cro/C1-type" evidence="1">
    <location>
        <begin position="11"/>
        <end position="63"/>
    </location>
</feature>
<dbReference type="PROSITE" id="PS50943">
    <property type="entry name" value="HTH_CROC1"/>
    <property type="match status" value="2"/>
</dbReference>
<dbReference type="GO" id="GO:0003677">
    <property type="term" value="F:DNA binding"/>
    <property type="evidence" value="ECO:0007669"/>
    <property type="project" value="InterPro"/>
</dbReference>
<reference evidence="2 3" key="1">
    <citation type="submission" date="2020-04" db="EMBL/GenBank/DDBJ databases">
        <title>Molecular characterization of pseudomonads from Agaricus bisporus reveal novel blotch 2 pathogens in Western Europe.</title>
        <authorList>
            <person name="Taparia T."/>
            <person name="Krijger M."/>
            <person name="Haynes E."/>
            <person name="Elpinstone J.G."/>
            <person name="Noble R."/>
            <person name="Van Der Wolf J."/>
        </authorList>
    </citation>
    <scope>NUCLEOTIDE SEQUENCE [LARGE SCALE GENOMIC DNA]</scope>
    <source>
        <strain evidence="2 3">IPO3765</strain>
    </source>
</reference>
<dbReference type="InterPro" id="IPR036388">
    <property type="entry name" value="WH-like_DNA-bd_sf"/>
</dbReference>
<dbReference type="SUPFAM" id="SSF47413">
    <property type="entry name" value="lambda repressor-like DNA-binding domains"/>
    <property type="match status" value="1"/>
</dbReference>
<accession>A0A7Y8KMR1</accession>
<dbReference type="CDD" id="cd00093">
    <property type="entry name" value="HTH_XRE"/>
    <property type="match status" value="1"/>
</dbReference>
<name>A0A7Y8KMR1_9PSED</name>
<dbReference type="EMBL" id="JACAQV010000005">
    <property type="protein sequence ID" value="NWF06697.1"/>
    <property type="molecule type" value="Genomic_DNA"/>
</dbReference>
<dbReference type="AlphaFoldDB" id="A0A7Y8KMR1"/>
<proteinExistence type="predicted"/>
<evidence type="ECO:0000259" key="1">
    <source>
        <dbReference type="PROSITE" id="PS50943"/>
    </source>
</evidence>
<dbReference type="InterPro" id="IPR010982">
    <property type="entry name" value="Lambda_DNA-bd_dom_sf"/>
</dbReference>
<dbReference type="Proteomes" id="UP000561369">
    <property type="component" value="Unassembled WGS sequence"/>
</dbReference>
<feature type="domain" description="HTH cro/C1-type" evidence="1">
    <location>
        <begin position="129"/>
        <end position="151"/>
    </location>
</feature>
<dbReference type="Gene3D" id="1.10.260.40">
    <property type="entry name" value="lambda repressor-like DNA-binding domains"/>
    <property type="match status" value="1"/>
</dbReference>
<dbReference type="RefSeq" id="WP_177023620.1">
    <property type="nucleotide sequence ID" value="NZ_JACAQV010000005.1"/>
</dbReference>
<comment type="caution">
    <text evidence="2">The sequence shown here is derived from an EMBL/GenBank/DDBJ whole genome shotgun (WGS) entry which is preliminary data.</text>
</comment>